<dbReference type="PANTHER" id="PTHR42756:SF1">
    <property type="entry name" value="TRANSCRIPTIONAL REPRESSOR OF EMRAB OPERON"/>
    <property type="match status" value="1"/>
</dbReference>
<protein>
    <submittedName>
        <fullName evidence="5">Putative HTH-type transcriptional regulator YusO</fullName>
    </submittedName>
</protein>
<name>A0A140LCW6_9FIRM</name>
<organism evidence="5 6">
    <name type="scientific">Fervidicola ferrireducens</name>
    <dbReference type="NCBI Taxonomy" id="520764"/>
    <lineage>
        <taxon>Bacteria</taxon>
        <taxon>Bacillati</taxon>
        <taxon>Bacillota</taxon>
        <taxon>Clostridia</taxon>
        <taxon>Thermosediminibacterales</taxon>
        <taxon>Thermosediminibacteraceae</taxon>
        <taxon>Fervidicola</taxon>
    </lineage>
</organism>
<evidence type="ECO:0000259" key="4">
    <source>
        <dbReference type="PROSITE" id="PS50995"/>
    </source>
</evidence>
<keyword evidence="6" id="KW-1185">Reference proteome</keyword>
<keyword evidence="3" id="KW-0804">Transcription</keyword>
<proteinExistence type="predicted"/>
<evidence type="ECO:0000313" key="6">
    <source>
        <dbReference type="Proteomes" id="UP000070427"/>
    </source>
</evidence>
<dbReference type="Proteomes" id="UP000070427">
    <property type="component" value="Unassembled WGS sequence"/>
</dbReference>
<dbReference type="InterPro" id="IPR036390">
    <property type="entry name" value="WH_DNA-bd_sf"/>
</dbReference>
<feature type="domain" description="HTH marR-type" evidence="4">
    <location>
        <begin position="2"/>
        <end position="142"/>
    </location>
</feature>
<accession>A0A140LCW6</accession>
<dbReference type="EMBL" id="LOED01000003">
    <property type="protein sequence ID" value="KXG78391.1"/>
    <property type="molecule type" value="Genomic_DNA"/>
</dbReference>
<evidence type="ECO:0000313" key="5">
    <source>
        <dbReference type="EMBL" id="KXG78391.1"/>
    </source>
</evidence>
<dbReference type="InterPro" id="IPR011991">
    <property type="entry name" value="ArsR-like_HTH"/>
</dbReference>
<reference evidence="5 6" key="1">
    <citation type="submission" date="2015-12" db="EMBL/GenBank/DDBJ databases">
        <title>Draft genome sequnece of Fervidicola ferrireducens strain Y170.</title>
        <authorList>
            <person name="Patel B.K."/>
        </authorList>
    </citation>
    <scope>NUCLEOTIDE SEQUENCE [LARGE SCALE GENOMIC DNA]</scope>
    <source>
        <strain evidence="5 6">Y170</strain>
    </source>
</reference>
<dbReference type="AlphaFoldDB" id="A0A140LCW6"/>
<sequence>MENRGGHYLRELLEMLKKDLFVLEKTEASCCGMTLSQCHVILAIGKAGEVSLNELAGLLNLDSSTISRSVDNLFNKGLVSRKVDERDRRYVRISLTEMGKEVYGEIERNLADYFERVFSSIPEEKRHQVLESLKLLLDAVRENRCCEEGFLW</sequence>
<dbReference type="STRING" id="520764.AN618_04570"/>
<dbReference type="Gene3D" id="1.10.10.10">
    <property type="entry name" value="Winged helix-like DNA-binding domain superfamily/Winged helix DNA-binding domain"/>
    <property type="match status" value="1"/>
</dbReference>
<dbReference type="SMART" id="SM00347">
    <property type="entry name" value="HTH_MARR"/>
    <property type="match status" value="1"/>
</dbReference>
<dbReference type="InterPro" id="IPR000835">
    <property type="entry name" value="HTH_MarR-typ"/>
</dbReference>
<evidence type="ECO:0000256" key="2">
    <source>
        <dbReference type="ARBA" id="ARBA00023125"/>
    </source>
</evidence>
<evidence type="ECO:0000256" key="3">
    <source>
        <dbReference type="ARBA" id="ARBA00023163"/>
    </source>
</evidence>
<dbReference type="PANTHER" id="PTHR42756">
    <property type="entry name" value="TRANSCRIPTIONAL REGULATOR, MARR"/>
    <property type="match status" value="1"/>
</dbReference>
<dbReference type="FunCoup" id="A0A140LCW6">
    <property type="interactions" value="70"/>
</dbReference>
<dbReference type="Pfam" id="PF12802">
    <property type="entry name" value="MarR_2"/>
    <property type="match status" value="1"/>
</dbReference>
<dbReference type="GO" id="GO:0003700">
    <property type="term" value="F:DNA-binding transcription factor activity"/>
    <property type="evidence" value="ECO:0007669"/>
    <property type="project" value="InterPro"/>
</dbReference>
<gene>
    <name evidence="5" type="primary">yusO</name>
    <name evidence="5" type="ORF">AN618_04570</name>
</gene>
<keyword evidence="2" id="KW-0238">DNA-binding</keyword>
<dbReference type="InterPro" id="IPR036388">
    <property type="entry name" value="WH-like_DNA-bd_sf"/>
</dbReference>
<dbReference type="OrthoDB" id="1853358at2"/>
<keyword evidence="1" id="KW-0805">Transcription regulation</keyword>
<dbReference type="SUPFAM" id="SSF46785">
    <property type="entry name" value="Winged helix' DNA-binding domain"/>
    <property type="match status" value="1"/>
</dbReference>
<evidence type="ECO:0000256" key="1">
    <source>
        <dbReference type="ARBA" id="ARBA00023015"/>
    </source>
</evidence>
<dbReference type="PROSITE" id="PS50995">
    <property type="entry name" value="HTH_MARR_2"/>
    <property type="match status" value="1"/>
</dbReference>
<comment type="caution">
    <text evidence="5">The sequence shown here is derived from an EMBL/GenBank/DDBJ whole genome shotgun (WGS) entry which is preliminary data.</text>
</comment>
<dbReference type="RefSeq" id="WP_066351550.1">
    <property type="nucleotide sequence ID" value="NZ_LOED01000003.1"/>
</dbReference>
<dbReference type="CDD" id="cd00090">
    <property type="entry name" value="HTH_ARSR"/>
    <property type="match status" value="1"/>
</dbReference>
<dbReference type="PRINTS" id="PR00598">
    <property type="entry name" value="HTHMARR"/>
</dbReference>
<dbReference type="InParanoid" id="A0A140LCW6"/>
<dbReference type="GO" id="GO:0003677">
    <property type="term" value="F:DNA binding"/>
    <property type="evidence" value="ECO:0007669"/>
    <property type="project" value="UniProtKB-KW"/>
</dbReference>